<dbReference type="Proteomes" id="UP000887577">
    <property type="component" value="Unplaced"/>
</dbReference>
<dbReference type="WBParaSite" id="PSU_v2.g14673.t1">
    <property type="protein sequence ID" value="PSU_v2.g14673.t1"/>
    <property type="gene ID" value="PSU_v2.g14673"/>
</dbReference>
<protein>
    <submittedName>
        <fullName evidence="3">Transmembrane protein</fullName>
    </submittedName>
</protein>
<evidence type="ECO:0000256" key="1">
    <source>
        <dbReference type="SAM" id="Phobius"/>
    </source>
</evidence>
<keyword evidence="1" id="KW-1133">Transmembrane helix</keyword>
<organism evidence="2 3">
    <name type="scientific">Panagrolaimus superbus</name>
    <dbReference type="NCBI Taxonomy" id="310955"/>
    <lineage>
        <taxon>Eukaryota</taxon>
        <taxon>Metazoa</taxon>
        <taxon>Ecdysozoa</taxon>
        <taxon>Nematoda</taxon>
        <taxon>Chromadorea</taxon>
        <taxon>Rhabditida</taxon>
        <taxon>Tylenchina</taxon>
        <taxon>Panagrolaimomorpha</taxon>
        <taxon>Panagrolaimoidea</taxon>
        <taxon>Panagrolaimidae</taxon>
        <taxon>Panagrolaimus</taxon>
    </lineage>
</organism>
<feature type="transmembrane region" description="Helical" evidence="1">
    <location>
        <begin position="330"/>
        <end position="352"/>
    </location>
</feature>
<dbReference type="AlphaFoldDB" id="A0A914Y3B1"/>
<evidence type="ECO:0000313" key="3">
    <source>
        <dbReference type="WBParaSite" id="PSU_v2.g14673.t1"/>
    </source>
</evidence>
<sequence>MARFFYFYKSGQIILSILCIIFLSAVTELCRTEQANFSKGIVKRNAVDAAHVYYAANESRGNESLIDDLVDSPAAPAEVRLLQSNESTKNDVENGINEVGKTLERLNETLLDGAAAATVEVKSLQSNESTKFLMNVKNGEEAREGLNETLLDVKDNESSLLYPENFIDESPANFSTLDDTQLLIDATMNQHATPSPLFINDSRTVIFTTYCISIPFFNADFFNSLNWKNASTVDGMYPVYAQKLSKRYIPIISLFMFIIYCIIRMLCLTARPYSNTVARHRQACPCSTYFHCCFSLIVLGLGLFSLLYAHHYWNNIYDWPHIYAMVDFPIFWLFAEVIFLLLILTVAIEIGLRDCLYAVIKLDRTHFGYRLPPYHADSTLMSTINASTTPLQPRNFFDDAQYEPNEADMTITELANLHRCYGSRRSGIAAQKSTFNQQQLPSESAVNESSSSNNTYSNCACSTFKHSPVDNV</sequence>
<feature type="transmembrane region" description="Helical" evidence="1">
    <location>
        <begin position="248"/>
        <end position="267"/>
    </location>
</feature>
<name>A0A914Y3B1_9BILA</name>
<feature type="transmembrane region" description="Helical" evidence="1">
    <location>
        <begin position="288"/>
        <end position="310"/>
    </location>
</feature>
<keyword evidence="1" id="KW-0472">Membrane</keyword>
<proteinExistence type="predicted"/>
<reference evidence="3" key="1">
    <citation type="submission" date="2022-11" db="UniProtKB">
        <authorList>
            <consortium name="WormBaseParasite"/>
        </authorList>
    </citation>
    <scope>IDENTIFICATION</scope>
</reference>
<keyword evidence="1" id="KW-0812">Transmembrane</keyword>
<accession>A0A914Y3B1</accession>
<evidence type="ECO:0000313" key="2">
    <source>
        <dbReference type="Proteomes" id="UP000887577"/>
    </source>
</evidence>
<keyword evidence="2" id="KW-1185">Reference proteome</keyword>